<feature type="region of interest" description="Disordered" evidence="1">
    <location>
        <begin position="106"/>
        <end position="162"/>
    </location>
</feature>
<accession>A0A9W8XD68</accession>
<dbReference type="GeneID" id="80914156"/>
<sequence>MLALLPSELTTPHVRSHLEGTNVAPVNYKVNTKANMSMANLTQVDKAQQRQQERRQPRGLYRRMLDTAASRCKDQEQAFIDAERLAAHSVVIQVAPRKVNSKVKQVVHTPSNNQLATGHKGGKEVSKVQEGKARATTQREGPNHGHGSEPASSTSTSLKTPYVRNLVASSELL</sequence>
<reference evidence="2" key="1">
    <citation type="submission" date="2022-10" db="EMBL/GenBank/DDBJ databases">
        <title>Tapping the CABI collections for fungal endophytes: first genome assemblies for Collariella, Neodidymelliopsis, Ascochyta clinopodiicola, Didymella pomorum, Didymosphaeria variabile, Neocosmospora piperis and Neocucurbitaria cava.</title>
        <authorList>
            <person name="Hill R."/>
        </authorList>
    </citation>
    <scope>NUCLEOTIDE SEQUENCE</scope>
    <source>
        <strain evidence="2">IMI 356815</strain>
    </source>
</reference>
<keyword evidence="3" id="KW-1185">Reference proteome</keyword>
<dbReference type="RefSeq" id="XP_056066494.1">
    <property type="nucleotide sequence ID" value="XM_056219367.1"/>
</dbReference>
<evidence type="ECO:0000256" key="1">
    <source>
        <dbReference type="SAM" id="MobiDB-lite"/>
    </source>
</evidence>
<dbReference type="Proteomes" id="UP001140513">
    <property type="component" value="Unassembled WGS sequence"/>
</dbReference>
<dbReference type="EMBL" id="JAPEUX010000008">
    <property type="protein sequence ID" value="KAJ4346694.1"/>
    <property type="molecule type" value="Genomic_DNA"/>
</dbReference>
<proteinExistence type="predicted"/>
<evidence type="ECO:0000313" key="2">
    <source>
        <dbReference type="EMBL" id="KAJ4346694.1"/>
    </source>
</evidence>
<name>A0A9W8XD68_9PLEO</name>
<protein>
    <submittedName>
        <fullName evidence="2">Uncharacterized protein</fullName>
    </submittedName>
</protein>
<organism evidence="2 3">
    <name type="scientific">Didymosphaeria variabile</name>
    <dbReference type="NCBI Taxonomy" id="1932322"/>
    <lineage>
        <taxon>Eukaryota</taxon>
        <taxon>Fungi</taxon>
        <taxon>Dikarya</taxon>
        <taxon>Ascomycota</taxon>
        <taxon>Pezizomycotina</taxon>
        <taxon>Dothideomycetes</taxon>
        <taxon>Pleosporomycetidae</taxon>
        <taxon>Pleosporales</taxon>
        <taxon>Massarineae</taxon>
        <taxon>Didymosphaeriaceae</taxon>
        <taxon>Didymosphaeria</taxon>
    </lineage>
</organism>
<evidence type="ECO:0000313" key="3">
    <source>
        <dbReference type="Proteomes" id="UP001140513"/>
    </source>
</evidence>
<comment type="caution">
    <text evidence="2">The sequence shown here is derived from an EMBL/GenBank/DDBJ whole genome shotgun (WGS) entry which is preliminary data.</text>
</comment>
<feature type="compositionally biased region" description="Polar residues" evidence="1">
    <location>
        <begin position="150"/>
        <end position="159"/>
    </location>
</feature>
<gene>
    <name evidence="2" type="ORF">N0V89_010626</name>
</gene>
<feature type="compositionally biased region" description="Basic and acidic residues" evidence="1">
    <location>
        <begin position="121"/>
        <end position="133"/>
    </location>
</feature>
<dbReference type="AlphaFoldDB" id="A0A9W8XD68"/>